<sequence>EPVTEGPRPSTYYPNGTAFDVAWWQGEKTTARLTFSDVVVLDSRGKPRYPISLGSPFTFKISLKNQDNIFTHSFFRQTIRISQFDEQSWSWVEVPTYGLLYNMAACVNGPLCPVKVKRGEISTTLDLSAHRMWLHSLKNDAAYQFEVMMTDTISNKFFSFTVQARAFTK</sequence>
<feature type="non-terminal residue" evidence="1">
    <location>
        <position position="1"/>
    </location>
</feature>
<protein>
    <submittedName>
        <fullName evidence="1">Uncharacterized protein</fullName>
    </submittedName>
</protein>
<evidence type="ECO:0000313" key="2">
    <source>
        <dbReference type="Proteomes" id="UP001328107"/>
    </source>
</evidence>
<name>A0AAN5CJ19_9BILA</name>
<dbReference type="AlphaFoldDB" id="A0AAN5CJ19"/>
<comment type="caution">
    <text evidence="1">The sequence shown here is derived from an EMBL/GenBank/DDBJ whole genome shotgun (WGS) entry which is preliminary data.</text>
</comment>
<gene>
    <name evidence="1" type="ORF">PMAYCL1PPCAC_15460</name>
</gene>
<dbReference type="PANTHER" id="PTHR35573:SF1">
    <property type="entry name" value="ML DOMAIN-CONTAINING PROTEIN"/>
    <property type="match status" value="1"/>
</dbReference>
<organism evidence="1 2">
    <name type="scientific">Pristionchus mayeri</name>
    <dbReference type="NCBI Taxonomy" id="1317129"/>
    <lineage>
        <taxon>Eukaryota</taxon>
        <taxon>Metazoa</taxon>
        <taxon>Ecdysozoa</taxon>
        <taxon>Nematoda</taxon>
        <taxon>Chromadorea</taxon>
        <taxon>Rhabditida</taxon>
        <taxon>Rhabditina</taxon>
        <taxon>Diplogasteromorpha</taxon>
        <taxon>Diplogasteroidea</taxon>
        <taxon>Neodiplogasteridae</taxon>
        <taxon>Pristionchus</taxon>
    </lineage>
</organism>
<keyword evidence="2" id="KW-1185">Reference proteome</keyword>
<dbReference type="Proteomes" id="UP001328107">
    <property type="component" value="Unassembled WGS sequence"/>
</dbReference>
<accession>A0AAN5CJ19</accession>
<dbReference type="PANTHER" id="PTHR35573">
    <property type="entry name" value="PROTEIN CBG22129"/>
    <property type="match status" value="1"/>
</dbReference>
<proteinExistence type="predicted"/>
<dbReference type="EMBL" id="BTRK01000004">
    <property type="protein sequence ID" value="GMR45265.1"/>
    <property type="molecule type" value="Genomic_DNA"/>
</dbReference>
<reference evidence="2" key="1">
    <citation type="submission" date="2022-10" db="EMBL/GenBank/DDBJ databases">
        <title>Genome assembly of Pristionchus species.</title>
        <authorList>
            <person name="Yoshida K."/>
            <person name="Sommer R.J."/>
        </authorList>
    </citation>
    <scope>NUCLEOTIDE SEQUENCE [LARGE SCALE GENOMIC DNA]</scope>
    <source>
        <strain evidence="2">RS5460</strain>
    </source>
</reference>
<evidence type="ECO:0000313" key="1">
    <source>
        <dbReference type="EMBL" id="GMR45265.1"/>
    </source>
</evidence>